<feature type="domain" description="GAG-pre-integrase" evidence="2">
    <location>
        <begin position="337"/>
        <end position="392"/>
    </location>
</feature>
<feature type="domain" description="Retrotransposon Copia-like N-terminal" evidence="3">
    <location>
        <begin position="25"/>
        <end position="72"/>
    </location>
</feature>
<accession>A0A834LUU0</accession>
<comment type="caution">
    <text evidence="5">The sequence shown here is derived from an EMBL/GenBank/DDBJ whole genome shotgun (WGS) entry which is preliminary data.</text>
</comment>
<evidence type="ECO:0000259" key="3">
    <source>
        <dbReference type="Pfam" id="PF14244"/>
    </source>
</evidence>
<dbReference type="Pfam" id="PF13976">
    <property type="entry name" value="gag_pre-integrs"/>
    <property type="match status" value="1"/>
</dbReference>
<organism evidence="5 6">
    <name type="scientific">Rhododendron simsii</name>
    <name type="common">Sims's rhododendron</name>
    <dbReference type="NCBI Taxonomy" id="118357"/>
    <lineage>
        <taxon>Eukaryota</taxon>
        <taxon>Viridiplantae</taxon>
        <taxon>Streptophyta</taxon>
        <taxon>Embryophyta</taxon>
        <taxon>Tracheophyta</taxon>
        <taxon>Spermatophyta</taxon>
        <taxon>Magnoliopsida</taxon>
        <taxon>eudicotyledons</taxon>
        <taxon>Gunneridae</taxon>
        <taxon>Pentapetalae</taxon>
        <taxon>asterids</taxon>
        <taxon>Ericales</taxon>
        <taxon>Ericaceae</taxon>
        <taxon>Ericoideae</taxon>
        <taxon>Rhodoreae</taxon>
        <taxon>Rhododendron</taxon>
    </lineage>
</organism>
<evidence type="ECO:0008006" key="7">
    <source>
        <dbReference type="Google" id="ProtNLM"/>
    </source>
</evidence>
<dbReference type="AlphaFoldDB" id="A0A834LUU0"/>
<protein>
    <recommendedName>
        <fullName evidence="7">GAG-pre-integrase domain-containing protein</fullName>
    </recommendedName>
</protein>
<sequence length="544" mass="60647">MADKEKDKNPSSIDVLGSDDPYFIHHSDNPTAVLVSPPLSGDNYGTWLCAMTMALCAKNKLGFVDGSIKEPKETTQLCQWERCNDLVSSWILNSTETNAALQQQDRGMEFLQGLHGRYSGLRSQILLMDPFPNATKIYALVRQEEKQQEIHSSRPSITTPEAAALAVNSAVTNSAENKYVPVQNRANFSSNNRAPHQNHPSNRQNAYSNQRNSGADNRWMGKSRMHCDYSDLDNHNIDTCYKLHGYPTDKPRNSRIALSAPSFSAWIIDTGASNHMCSSLSLFSSYKPCPNPSFVQLPDGSDAKITHIGTVVLSPDLQLDNDLSAKRTIGLGSVHGNLYYLQASSANLVTGTTTIDIWHWRLGHPSHQRMSELAKNVSSISYSPLHVCDIYISSDYTPPAVIPLPIEDHPQFDYAPTQPISLPEPNLIRLDRPPITQIYQRRHQPIQNEPVEVQTHPSPSIPAATTEPTTMPHVVDNSLSTDNSCDTSHTNRPPRERRKPSYLKDFHCSAVANVTLPTPTSSQRLGFLYPLEQYISYTNFFANH</sequence>
<dbReference type="PANTHER" id="PTHR37610">
    <property type="entry name" value="CCHC-TYPE DOMAIN-CONTAINING PROTEIN"/>
    <property type="match status" value="1"/>
</dbReference>
<dbReference type="InterPro" id="IPR025724">
    <property type="entry name" value="GAG-pre-integrase_dom"/>
</dbReference>
<dbReference type="Proteomes" id="UP000626092">
    <property type="component" value="Unassembled WGS sequence"/>
</dbReference>
<evidence type="ECO:0000313" key="6">
    <source>
        <dbReference type="Proteomes" id="UP000626092"/>
    </source>
</evidence>
<feature type="compositionally biased region" description="Polar residues" evidence="1">
    <location>
        <begin position="477"/>
        <end position="491"/>
    </location>
</feature>
<evidence type="ECO:0000259" key="4">
    <source>
        <dbReference type="Pfam" id="PF22936"/>
    </source>
</evidence>
<dbReference type="EMBL" id="WJXA01000002">
    <property type="protein sequence ID" value="KAF7151467.1"/>
    <property type="molecule type" value="Genomic_DNA"/>
</dbReference>
<proteinExistence type="predicted"/>
<dbReference type="Pfam" id="PF22936">
    <property type="entry name" value="Pol_BBD"/>
    <property type="match status" value="1"/>
</dbReference>
<dbReference type="PANTHER" id="PTHR37610:SF97">
    <property type="entry name" value="RETROTRANSPOSON GAG DOMAIN-CONTAINING PROTEIN"/>
    <property type="match status" value="1"/>
</dbReference>
<name>A0A834LUU0_RHOSS</name>
<keyword evidence="6" id="KW-1185">Reference proteome</keyword>
<evidence type="ECO:0000259" key="2">
    <source>
        <dbReference type="Pfam" id="PF13976"/>
    </source>
</evidence>
<dbReference type="InterPro" id="IPR054722">
    <property type="entry name" value="PolX-like_BBD"/>
</dbReference>
<feature type="compositionally biased region" description="Polar residues" evidence="1">
    <location>
        <begin position="187"/>
        <end position="215"/>
    </location>
</feature>
<evidence type="ECO:0000256" key="1">
    <source>
        <dbReference type="SAM" id="MobiDB-lite"/>
    </source>
</evidence>
<dbReference type="InterPro" id="IPR029472">
    <property type="entry name" value="Copia-like_N"/>
</dbReference>
<feature type="region of interest" description="Disordered" evidence="1">
    <location>
        <begin position="187"/>
        <end position="219"/>
    </location>
</feature>
<dbReference type="Pfam" id="PF14244">
    <property type="entry name" value="Retrotran_gag_3"/>
    <property type="match status" value="1"/>
</dbReference>
<feature type="domain" description="Retrovirus-related Pol polyprotein from transposon TNT 1-94-like beta-barrel" evidence="4">
    <location>
        <begin position="266"/>
        <end position="314"/>
    </location>
</feature>
<gene>
    <name evidence="5" type="ORF">RHSIM_Rhsim02G0167500</name>
</gene>
<dbReference type="OrthoDB" id="5544992at2759"/>
<reference evidence="5" key="1">
    <citation type="submission" date="2019-11" db="EMBL/GenBank/DDBJ databases">
        <authorList>
            <person name="Liu Y."/>
            <person name="Hou J."/>
            <person name="Li T.-Q."/>
            <person name="Guan C.-H."/>
            <person name="Wu X."/>
            <person name="Wu H.-Z."/>
            <person name="Ling F."/>
            <person name="Zhang R."/>
            <person name="Shi X.-G."/>
            <person name="Ren J.-P."/>
            <person name="Chen E.-F."/>
            <person name="Sun J.-M."/>
        </authorList>
    </citation>
    <scope>NUCLEOTIDE SEQUENCE</scope>
    <source>
        <strain evidence="5">Adult_tree_wgs_1</strain>
        <tissue evidence="5">Leaves</tissue>
    </source>
</reference>
<evidence type="ECO:0000313" key="5">
    <source>
        <dbReference type="EMBL" id="KAF7151467.1"/>
    </source>
</evidence>
<feature type="region of interest" description="Disordered" evidence="1">
    <location>
        <begin position="447"/>
        <end position="501"/>
    </location>
</feature>